<gene>
    <name evidence="3" type="ORF">B0H17DRAFT_1078378</name>
</gene>
<dbReference type="InterPro" id="IPR013149">
    <property type="entry name" value="ADH-like_C"/>
</dbReference>
<dbReference type="InterPro" id="IPR011032">
    <property type="entry name" value="GroES-like_sf"/>
</dbReference>
<dbReference type="Gene3D" id="3.90.180.10">
    <property type="entry name" value="Medium-chain alcohol dehydrogenases, catalytic domain"/>
    <property type="match status" value="1"/>
</dbReference>
<dbReference type="Gene3D" id="3.40.50.720">
    <property type="entry name" value="NAD(P)-binding Rossmann-like Domain"/>
    <property type="match status" value="1"/>
</dbReference>
<comment type="caution">
    <text evidence="3">The sequence shown here is derived from an EMBL/GenBank/DDBJ whole genome shotgun (WGS) entry which is preliminary data.</text>
</comment>
<name>A0AAD7D492_MYCRO</name>
<evidence type="ECO:0000313" key="3">
    <source>
        <dbReference type="EMBL" id="KAJ7678488.1"/>
    </source>
</evidence>
<dbReference type="SUPFAM" id="SSF51735">
    <property type="entry name" value="NAD(P)-binding Rossmann-fold domains"/>
    <property type="match status" value="1"/>
</dbReference>
<dbReference type="InterPro" id="IPR051603">
    <property type="entry name" value="Zinc-ADH_QOR/CCCR"/>
</dbReference>
<feature type="domain" description="Enoyl reductase (ER)" evidence="2">
    <location>
        <begin position="45"/>
        <end position="354"/>
    </location>
</feature>
<proteinExistence type="predicted"/>
<protein>
    <submittedName>
        <fullName evidence="3">Chaperonin 10-like protein</fullName>
    </submittedName>
</protein>
<dbReference type="PANTHER" id="PTHR44154">
    <property type="entry name" value="QUINONE OXIDOREDUCTASE"/>
    <property type="match status" value="1"/>
</dbReference>
<evidence type="ECO:0000256" key="1">
    <source>
        <dbReference type="ARBA" id="ARBA00022857"/>
    </source>
</evidence>
<dbReference type="CDD" id="cd08243">
    <property type="entry name" value="quinone_oxidoreductase_like_1"/>
    <property type="match status" value="1"/>
</dbReference>
<dbReference type="Pfam" id="PF00107">
    <property type="entry name" value="ADH_zinc_N"/>
    <property type="match status" value="1"/>
</dbReference>
<dbReference type="SUPFAM" id="SSF50129">
    <property type="entry name" value="GroES-like"/>
    <property type="match status" value="1"/>
</dbReference>
<dbReference type="EMBL" id="JARKIE010000134">
    <property type="protein sequence ID" value="KAJ7678488.1"/>
    <property type="molecule type" value="Genomic_DNA"/>
</dbReference>
<dbReference type="PANTHER" id="PTHR44154:SF1">
    <property type="entry name" value="QUINONE OXIDOREDUCTASE"/>
    <property type="match status" value="1"/>
</dbReference>
<reference evidence="3" key="1">
    <citation type="submission" date="2023-03" db="EMBL/GenBank/DDBJ databases">
        <title>Massive genome expansion in bonnet fungi (Mycena s.s.) driven by repeated elements and novel gene families across ecological guilds.</title>
        <authorList>
            <consortium name="Lawrence Berkeley National Laboratory"/>
            <person name="Harder C.B."/>
            <person name="Miyauchi S."/>
            <person name="Viragh M."/>
            <person name="Kuo A."/>
            <person name="Thoen E."/>
            <person name="Andreopoulos B."/>
            <person name="Lu D."/>
            <person name="Skrede I."/>
            <person name="Drula E."/>
            <person name="Henrissat B."/>
            <person name="Morin E."/>
            <person name="Kohler A."/>
            <person name="Barry K."/>
            <person name="LaButti K."/>
            <person name="Morin E."/>
            <person name="Salamov A."/>
            <person name="Lipzen A."/>
            <person name="Mereny Z."/>
            <person name="Hegedus B."/>
            <person name="Baldrian P."/>
            <person name="Stursova M."/>
            <person name="Weitz H."/>
            <person name="Taylor A."/>
            <person name="Grigoriev I.V."/>
            <person name="Nagy L.G."/>
            <person name="Martin F."/>
            <person name="Kauserud H."/>
        </authorList>
    </citation>
    <scope>NUCLEOTIDE SEQUENCE</scope>
    <source>
        <strain evidence="3">CBHHK067</strain>
    </source>
</reference>
<evidence type="ECO:0000259" key="2">
    <source>
        <dbReference type="SMART" id="SM00829"/>
    </source>
</evidence>
<keyword evidence="1" id="KW-0521">NADP</keyword>
<dbReference type="InterPro" id="IPR020843">
    <property type="entry name" value="ER"/>
</dbReference>
<dbReference type="SMART" id="SM00829">
    <property type="entry name" value="PKS_ER"/>
    <property type="match status" value="1"/>
</dbReference>
<dbReference type="Proteomes" id="UP001221757">
    <property type="component" value="Unassembled WGS sequence"/>
</dbReference>
<evidence type="ECO:0000313" key="4">
    <source>
        <dbReference type="Proteomes" id="UP001221757"/>
    </source>
</evidence>
<keyword evidence="4" id="KW-1185">Reference proteome</keyword>
<organism evidence="3 4">
    <name type="scientific">Mycena rosella</name>
    <name type="common">Pink bonnet</name>
    <name type="synonym">Agaricus rosellus</name>
    <dbReference type="NCBI Taxonomy" id="1033263"/>
    <lineage>
        <taxon>Eukaryota</taxon>
        <taxon>Fungi</taxon>
        <taxon>Dikarya</taxon>
        <taxon>Basidiomycota</taxon>
        <taxon>Agaricomycotina</taxon>
        <taxon>Agaricomycetes</taxon>
        <taxon>Agaricomycetidae</taxon>
        <taxon>Agaricales</taxon>
        <taxon>Marasmiineae</taxon>
        <taxon>Mycenaceae</taxon>
        <taxon>Mycena</taxon>
    </lineage>
</organism>
<accession>A0AAD7D492</accession>
<dbReference type="InterPro" id="IPR013154">
    <property type="entry name" value="ADH-like_N"/>
</dbReference>
<dbReference type="GO" id="GO:0016491">
    <property type="term" value="F:oxidoreductase activity"/>
    <property type="evidence" value="ECO:0007669"/>
    <property type="project" value="InterPro"/>
</dbReference>
<dbReference type="AlphaFoldDB" id="A0AAD7D492"/>
<dbReference type="Pfam" id="PF08240">
    <property type="entry name" value="ADH_N"/>
    <property type="match status" value="1"/>
</dbReference>
<sequence length="357" mass="37854">MLRRILVCTAFSACLYFLLLYKSTLLHTPLVTTKMMRAVVVHGPGGPDALVLEQRPIPVPQSGQILIRVHAFGLNRAEMFTRQGHSPGVTFPRILGIEATGVVAAAPGGEFPEGAAVATVMGGMGRLFDGSYAEYTVVPAAQVKVVNASVGWEIMGALPEMMQTAWGALFISLQLKAGETLLVRGGSSSVGMAAAALARHHGVHVVSTTRNESRRELLLASGAHDVLIDAGSIADEARKRYPDGFDKVLELVGVTTLADSLKIAKRGGVVCTAGIVGGKWVLDEFTPNAMIPTGVYLTTYSSSVAAFMETPLDEIARLVDNGTLRIPIKSYRLDQIVAAHGAMDESTACAKMVVLIE</sequence>
<dbReference type="InterPro" id="IPR036291">
    <property type="entry name" value="NAD(P)-bd_dom_sf"/>
</dbReference>